<evidence type="ECO:0000313" key="3">
    <source>
        <dbReference type="Proteomes" id="UP000285138"/>
    </source>
</evidence>
<dbReference type="InterPro" id="IPR052018">
    <property type="entry name" value="PHP_domain"/>
</dbReference>
<gene>
    <name evidence="2" type="ORF">D5R97_04065</name>
</gene>
<dbReference type="EMBL" id="QZAA01000111">
    <property type="protein sequence ID" value="RQD76763.1"/>
    <property type="molecule type" value="Genomic_DNA"/>
</dbReference>
<evidence type="ECO:0000259" key="1">
    <source>
        <dbReference type="SMART" id="SM00481"/>
    </source>
</evidence>
<dbReference type="SUPFAM" id="SSF89550">
    <property type="entry name" value="PHP domain-like"/>
    <property type="match status" value="1"/>
</dbReference>
<dbReference type="Gene3D" id="3.20.20.140">
    <property type="entry name" value="Metal-dependent hydrolases"/>
    <property type="match status" value="1"/>
</dbReference>
<dbReference type="AlphaFoldDB" id="A0A424YFY1"/>
<proteinExistence type="predicted"/>
<dbReference type="NCBIfam" id="NF038032">
    <property type="entry name" value="CehA_McbA_metalo"/>
    <property type="match status" value="1"/>
</dbReference>
<reference evidence="2 3" key="1">
    <citation type="submission" date="2018-08" db="EMBL/GenBank/DDBJ databases">
        <title>The metabolism and importance of syntrophic acetate oxidation coupled to methane or sulfide production in haloalkaline environments.</title>
        <authorList>
            <person name="Timmers P.H.A."/>
            <person name="Vavourakis C.D."/>
            <person name="Sorokin D.Y."/>
            <person name="Sinninghe Damste J.S."/>
            <person name="Muyzer G."/>
            <person name="Stams A.J.M."/>
            <person name="Plugge C.M."/>
        </authorList>
    </citation>
    <scope>NUCLEOTIDE SEQUENCE [LARGE SCALE GENOMIC DNA]</scope>
    <source>
        <strain evidence="2">MSAO_Bac1</strain>
    </source>
</reference>
<sequence length="350" mass="40195">MYEYVGSVHIHSTYSDGWGSVEKIAQAAREARLDFIIITDHDNMKGYVEGKEGWYGRTLVLFGTELNREDHHYLAFNLKEELDTRGLSPQETIDLVNQKGGFGFIAHPFEKGSPLVLQGKHYPWKDWKVHNFRGIEIWNYTSQWRDGAQNLPKALYSLYLHRNSNLKCPCPQSLQAWDRFLSRGDKVLALGGTDAHAVPLKAGPLRAEIFPYSFLFQTITTHIYLPLKLREDTLHDRVMVMEALQKGHYFTANDQVHPSRGFCYFGKNKEKQVLSGDTITMDKETVLEVESPSLRSIIRVIKEGRVVREAKSNNLIFKVLERGAFRVEVYYRPLLGGPCPWIYSNPIFVA</sequence>
<dbReference type="Pfam" id="PF02811">
    <property type="entry name" value="PHP"/>
    <property type="match status" value="1"/>
</dbReference>
<feature type="domain" description="Polymerase/histidinol phosphatase N-terminal" evidence="1">
    <location>
        <begin position="6"/>
        <end position="70"/>
    </location>
</feature>
<dbReference type="Proteomes" id="UP000285138">
    <property type="component" value="Unassembled WGS sequence"/>
</dbReference>
<comment type="caution">
    <text evidence="2">The sequence shown here is derived from an EMBL/GenBank/DDBJ whole genome shotgun (WGS) entry which is preliminary data.</text>
</comment>
<dbReference type="PANTHER" id="PTHR42924:SF3">
    <property type="entry name" value="POLYMERASE_HISTIDINOL PHOSPHATASE N-TERMINAL DOMAIN-CONTAINING PROTEIN"/>
    <property type="match status" value="1"/>
</dbReference>
<dbReference type="InterPro" id="IPR004013">
    <property type="entry name" value="PHP_dom"/>
</dbReference>
<dbReference type="SMART" id="SM00481">
    <property type="entry name" value="POLIIIAc"/>
    <property type="match status" value="1"/>
</dbReference>
<protein>
    <submittedName>
        <fullName evidence="2">PHP domain-containing protein</fullName>
    </submittedName>
</protein>
<dbReference type="GO" id="GO:0035312">
    <property type="term" value="F:5'-3' DNA exonuclease activity"/>
    <property type="evidence" value="ECO:0007669"/>
    <property type="project" value="TreeGrafter"/>
</dbReference>
<accession>A0A424YFY1</accession>
<name>A0A424YFY1_9FIRM</name>
<dbReference type="InterPro" id="IPR016195">
    <property type="entry name" value="Pol/histidinol_Pase-like"/>
</dbReference>
<organism evidence="2 3">
    <name type="scientific">Candidatus Syntrophonatronum acetioxidans</name>
    <dbReference type="NCBI Taxonomy" id="1795816"/>
    <lineage>
        <taxon>Bacteria</taxon>
        <taxon>Bacillati</taxon>
        <taxon>Bacillota</taxon>
        <taxon>Clostridia</taxon>
        <taxon>Eubacteriales</taxon>
        <taxon>Syntrophomonadaceae</taxon>
        <taxon>Candidatus Syntrophonatronum</taxon>
    </lineage>
</organism>
<dbReference type="PANTHER" id="PTHR42924">
    <property type="entry name" value="EXONUCLEASE"/>
    <property type="match status" value="1"/>
</dbReference>
<dbReference type="GO" id="GO:0004534">
    <property type="term" value="F:5'-3' RNA exonuclease activity"/>
    <property type="evidence" value="ECO:0007669"/>
    <property type="project" value="TreeGrafter"/>
</dbReference>
<evidence type="ECO:0000313" key="2">
    <source>
        <dbReference type="EMBL" id="RQD76763.1"/>
    </source>
</evidence>
<dbReference type="InterPro" id="IPR003141">
    <property type="entry name" value="Pol/His_phosphatase_N"/>
</dbReference>